<name>A0A0J6YXN8_MYCCU</name>
<evidence type="ECO:0000313" key="1">
    <source>
        <dbReference type="EMBL" id="KMO77206.1"/>
    </source>
</evidence>
<dbReference type="AlphaFoldDB" id="A0A0J6YXN8"/>
<comment type="caution">
    <text evidence="1">The sequence shown here is derived from an EMBL/GenBank/DDBJ whole genome shotgun (WGS) entry which is preliminary data.</text>
</comment>
<dbReference type="PATRIC" id="fig|1800.3.peg.3449"/>
<protein>
    <submittedName>
        <fullName evidence="1">Uncharacterized protein</fullName>
    </submittedName>
</protein>
<dbReference type="EMBL" id="JYNX01000039">
    <property type="protein sequence ID" value="KMO77206.1"/>
    <property type="molecule type" value="Genomic_DNA"/>
</dbReference>
<evidence type="ECO:0000313" key="2">
    <source>
        <dbReference type="Proteomes" id="UP000036176"/>
    </source>
</evidence>
<reference evidence="1 2" key="1">
    <citation type="journal article" date="2015" name="Genome Biol. Evol.">
        <title>Characterization of Three Mycobacterium spp. with Potential Use in Bioremediation by Genome Sequencing and Comparative Genomics.</title>
        <authorList>
            <person name="Das S."/>
            <person name="Pettersson B.M."/>
            <person name="Behra P.R."/>
            <person name="Ramesh M."/>
            <person name="Dasgupta S."/>
            <person name="Bhattacharya A."/>
            <person name="Kirsebom L.A."/>
        </authorList>
    </citation>
    <scope>NUCLEOTIDE SEQUENCE [LARGE SCALE GENOMIC DNA]</scope>
    <source>
        <strain evidence="1 2">DSM 44219</strain>
    </source>
</reference>
<organism evidence="1 2">
    <name type="scientific">Mycolicibacterium chubuense</name>
    <name type="common">Mycobacterium chubuense</name>
    <dbReference type="NCBI Taxonomy" id="1800"/>
    <lineage>
        <taxon>Bacteria</taxon>
        <taxon>Bacillati</taxon>
        <taxon>Actinomycetota</taxon>
        <taxon>Actinomycetes</taxon>
        <taxon>Mycobacteriales</taxon>
        <taxon>Mycobacteriaceae</taxon>
        <taxon>Mycolicibacterium</taxon>
    </lineage>
</organism>
<dbReference type="Proteomes" id="UP000036176">
    <property type="component" value="Unassembled WGS sequence"/>
</dbReference>
<proteinExistence type="predicted"/>
<sequence length="50" mass="5302">MIHNGVEMALLADASEIGDSPLMRAMSSEMVDVDTLAGLISIATYETCLD</sequence>
<keyword evidence="2" id="KW-1185">Reference proteome</keyword>
<gene>
    <name evidence="1" type="ORF">MCHUDSM44219_03436</name>
</gene>
<dbReference type="RefSeq" id="WP_165762021.1">
    <property type="nucleotide sequence ID" value="NZ_JYNX01000039.1"/>
</dbReference>
<accession>A0A0J6YXN8</accession>